<feature type="transmembrane region" description="Helical" evidence="1">
    <location>
        <begin position="21"/>
        <end position="40"/>
    </location>
</feature>
<keyword evidence="1" id="KW-0472">Membrane</keyword>
<dbReference type="Pfam" id="PF13803">
    <property type="entry name" value="DUF4184"/>
    <property type="match status" value="1"/>
</dbReference>
<evidence type="ECO:0000313" key="2">
    <source>
        <dbReference type="EMBL" id="PVX49279.1"/>
    </source>
</evidence>
<evidence type="ECO:0000256" key="1">
    <source>
        <dbReference type="SAM" id="Phobius"/>
    </source>
</evidence>
<sequence length="248" mass="28440">MPFTFSHPAIVLPLNYLPKKWISLTGLIIGSLTPDFEYFLRMRIKSNYSHTFDGLFWFDLPLGVLLAFIFHNIVRNRLFDNLPFFLKSRFLQFNQFNWNKNFKKNWLVIIISVLIGAISHIFWDSFTHDNGYFIQKIPGLSNTIDILGKQIPILKILQHSSTLIGGLIITFAIYQLPIEKNISKKVNLKYWFILVGLTFAIILIRLLSGLEIKQYGNVIVSSISAGILSLILTSIILNKKTGGNNVSY</sequence>
<protein>
    <submittedName>
        <fullName evidence="2">Uncharacterized protein DUF4184</fullName>
    </submittedName>
</protein>
<dbReference type="AlphaFoldDB" id="A0A7L4UMH3"/>
<comment type="caution">
    <text evidence="2">The sequence shown here is derived from an EMBL/GenBank/DDBJ whole genome shotgun (WGS) entry which is preliminary data.</text>
</comment>
<reference evidence="2 3" key="1">
    <citation type="submission" date="2018-05" db="EMBL/GenBank/DDBJ databases">
        <title>Genomic Encyclopedia of Type Strains, Phase IV (KMG-IV): sequencing the most valuable type-strain genomes for metagenomic binning, comparative biology and taxonomic classification.</title>
        <authorList>
            <person name="Goeker M."/>
        </authorList>
    </citation>
    <scope>NUCLEOTIDE SEQUENCE [LARGE SCALE GENOMIC DNA]</scope>
    <source>
        <strain evidence="2 3">DSM 28579</strain>
    </source>
</reference>
<evidence type="ECO:0000313" key="3">
    <source>
        <dbReference type="Proteomes" id="UP000251835"/>
    </source>
</evidence>
<feature type="transmembrane region" description="Helical" evidence="1">
    <location>
        <begin position="156"/>
        <end position="176"/>
    </location>
</feature>
<organism evidence="2 3">
    <name type="scientific">Balneicella halophila</name>
    <dbReference type="NCBI Taxonomy" id="1537566"/>
    <lineage>
        <taxon>Bacteria</taxon>
        <taxon>Pseudomonadati</taxon>
        <taxon>Bacteroidota</taxon>
        <taxon>Bacteroidia</taxon>
        <taxon>Bacteroidales</taxon>
        <taxon>Balneicellaceae</taxon>
        <taxon>Balneicella</taxon>
    </lineage>
</organism>
<dbReference type="OrthoDB" id="8481923at2"/>
<keyword evidence="3" id="KW-1185">Reference proteome</keyword>
<name>A0A7L4UMH3_BALHA</name>
<dbReference type="RefSeq" id="WP_116497030.1">
    <property type="nucleotide sequence ID" value="NZ_QENZ01000007.1"/>
</dbReference>
<accession>A0A7L4UMH3</accession>
<dbReference type="InterPro" id="IPR025238">
    <property type="entry name" value="DUF4184"/>
</dbReference>
<dbReference type="Proteomes" id="UP000251835">
    <property type="component" value="Unassembled WGS sequence"/>
</dbReference>
<keyword evidence="1" id="KW-1133">Transmembrane helix</keyword>
<feature type="transmembrane region" description="Helical" evidence="1">
    <location>
        <begin position="219"/>
        <end position="237"/>
    </location>
</feature>
<keyword evidence="1" id="KW-0812">Transmembrane</keyword>
<proteinExistence type="predicted"/>
<gene>
    <name evidence="2" type="ORF">C7377_1825</name>
</gene>
<dbReference type="EMBL" id="QENZ01000007">
    <property type="protein sequence ID" value="PVX49279.1"/>
    <property type="molecule type" value="Genomic_DNA"/>
</dbReference>
<feature type="transmembrane region" description="Helical" evidence="1">
    <location>
        <begin position="55"/>
        <end position="74"/>
    </location>
</feature>
<feature type="transmembrane region" description="Helical" evidence="1">
    <location>
        <begin position="106"/>
        <end position="123"/>
    </location>
</feature>
<feature type="transmembrane region" description="Helical" evidence="1">
    <location>
        <begin position="188"/>
        <end position="207"/>
    </location>
</feature>